<comment type="caution">
    <text evidence="1">The sequence shown here is derived from an EMBL/GenBank/DDBJ whole genome shotgun (WGS) entry which is preliminary data.</text>
</comment>
<sequence>MAVEYSPETTVALFFLPVYIGSVETDTRIGIVFGQEQRMYSIGVVGIPLAVRVERHLREAPWADTSSCAQAMRTPFALVDDFPGVGSQELLLLQRRRPSDVAVPGCADSAKVDEKILNGRSQQYHLQEIRVV</sequence>
<protein>
    <submittedName>
        <fullName evidence="1">Uncharacterized protein</fullName>
    </submittedName>
</protein>
<evidence type="ECO:0000313" key="1">
    <source>
        <dbReference type="EMBL" id="TKX19676.1"/>
    </source>
</evidence>
<gene>
    <name evidence="1" type="ORF">C1H76_8122</name>
</gene>
<proteinExistence type="predicted"/>
<dbReference type="Proteomes" id="UP000308133">
    <property type="component" value="Unassembled WGS sequence"/>
</dbReference>
<accession>A0A4U7AT87</accession>
<organism evidence="1 2">
    <name type="scientific">Elsinoe australis</name>
    <dbReference type="NCBI Taxonomy" id="40998"/>
    <lineage>
        <taxon>Eukaryota</taxon>
        <taxon>Fungi</taxon>
        <taxon>Dikarya</taxon>
        <taxon>Ascomycota</taxon>
        <taxon>Pezizomycotina</taxon>
        <taxon>Dothideomycetes</taxon>
        <taxon>Dothideomycetidae</taxon>
        <taxon>Myriangiales</taxon>
        <taxon>Elsinoaceae</taxon>
        <taxon>Elsinoe</taxon>
    </lineage>
</organism>
<dbReference type="AlphaFoldDB" id="A0A4U7AT87"/>
<name>A0A4U7AT87_9PEZI</name>
<evidence type="ECO:0000313" key="2">
    <source>
        <dbReference type="Proteomes" id="UP000308133"/>
    </source>
</evidence>
<dbReference type="EMBL" id="PTQR01000107">
    <property type="protein sequence ID" value="TKX19676.1"/>
    <property type="molecule type" value="Genomic_DNA"/>
</dbReference>
<reference evidence="1 2" key="1">
    <citation type="submission" date="2018-02" db="EMBL/GenBank/DDBJ databases">
        <title>Draft genome sequences of Elsinoe sp., causing black scab on jojoba.</title>
        <authorList>
            <person name="Stodart B."/>
            <person name="Jeffress S."/>
            <person name="Ash G."/>
            <person name="Arun Chinnappa K."/>
        </authorList>
    </citation>
    <scope>NUCLEOTIDE SEQUENCE [LARGE SCALE GENOMIC DNA]</scope>
    <source>
        <strain evidence="1 2">Hillstone_2</strain>
    </source>
</reference>